<dbReference type="RefSeq" id="WP_008470398.1">
    <property type="nucleotide sequence ID" value="NZ_AYZP01000001.1"/>
</dbReference>
<dbReference type="PATRIC" id="fig|1423758.3.peg.57"/>
<proteinExistence type="predicted"/>
<comment type="caution">
    <text evidence="1">The sequence shown here is derived from an EMBL/GenBank/DDBJ whole genome shotgun (WGS) entry which is preliminary data.</text>
</comment>
<organism evidence="1 2">
    <name type="scientific">Lactobacillus hominis DSM 23910 = CRBIP 24.179</name>
    <dbReference type="NCBI Taxonomy" id="1423758"/>
    <lineage>
        <taxon>Bacteria</taxon>
        <taxon>Bacillati</taxon>
        <taxon>Bacillota</taxon>
        <taxon>Bacilli</taxon>
        <taxon>Lactobacillales</taxon>
        <taxon>Lactobacillaceae</taxon>
        <taxon>Lactobacillus</taxon>
    </lineage>
</organism>
<dbReference type="AlphaFoldDB" id="I7JUP9"/>
<dbReference type="STRING" id="1423758.FC41_GL000053"/>
<evidence type="ECO:0000313" key="2">
    <source>
        <dbReference type="Proteomes" id="UP000009320"/>
    </source>
</evidence>
<accession>I7JUP9</accession>
<keyword evidence="2" id="KW-1185">Reference proteome</keyword>
<dbReference type="GeneID" id="82848030"/>
<dbReference type="Proteomes" id="UP000009320">
    <property type="component" value="Unassembled WGS sequence"/>
</dbReference>
<name>I7JUP9_9LACO</name>
<evidence type="ECO:0000313" key="1">
    <source>
        <dbReference type="EMBL" id="CCI81586.1"/>
    </source>
</evidence>
<reference evidence="1 2" key="1">
    <citation type="submission" date="2012-06" db="EMBL/GenBank/DDBJ databases">
        <title>Draft Genome Sequence of Lactobacillus hominis Strain CRBIP 24.179T, isolated from human intestine.</title>
        <authorList>
            <person name="Cousin S."/>
            <person name="Ma L."/>
            <person name="Bizet C."/>
            <person name="Loux V."/>
            <person name="Bouchier C."/>
            <person name="Clermont D."/>
            <person name="Creno S."/>
        </authorList>
    </citation>
    <scope>NUCLEOTIDE SEQUENCE [LARGE SCALE GENOMIC DNA]</scope>
    <source>
        <strain evidence="2">CRBIP 24.179T</strain>
    </source>
</reference>
<sequence>MNDDLRKIKRASDTLLALTEHPSKLNKSGVRLINQALTLLQMVTLDSNSWNH</sequence>
<dbReference type="EMBL" id="CAKE01000004">
    <property type="protein sequence ID" value="CCI81586.1"/>
    <property type="molecule type" value="Genomic_DNA"/>
</dbReference>
<protein>
    <submittedName>
        <fullName evidence="1">Uncharacterized protein</fullName>
    </submittedName>
</protein>
<gene>
    <name evidence="1" type="ORF">BN55_09250</name>
</gene>